<sequence length="85" mass="9855">MAEDFSDRTQTFSIETPQKLDMQQVLVQVYDALKEKGYNPISQIVGYILSEDPTYITTHNNARSLIRKIDRDELLKAMVRTYLGE</sequence>
<dbReference type="NCBIfam" id="NF003997">
    <property type="entry name" value="PRK05473.1"/>
    <property type="match status" value="1"/>
</dbReference>
<organism evidence="2 3">
    <name type="scientific">Hominenteromicrobium mulieris</name>
    <dbReference type="NCBI Taxonomy" id="2885357"/>
    <lineage>
        <taxon>Bacteria</taxon>
        <taxon>Bacillati</taxon>
        <taxon>Bacillota</taxon>
        <taxon>Clostridia</taxon>
        <taxon>Eubacteriales</taxon>
        <taxon>Oscillospiraceae</taxon>
        <taxon>Hominenteromicrobium</taxon>
    </lineage>
</organism>
<dbReference type="RefSeq" id="WP_176820286.1">
    <property type="nucleotide sequence ID" value="NZ_JAJEQC010000019.1"/>
</dbReference>
<evidence type="ECO:0000313" key="2">
    <source>
        <dbReference type="EMBL" id="MCC2137893.1"/>
    </source>
</evidence>
<evidence type="ECO:0000313" key="3">
    <source>
        <dbReference type="Proteomes" id="UP001199424"/>
    </source>
</evidence>
<name>A0AAE3APP2_9FIRM</name>
<dbReference type="EMBL" id="JAJEQC010000019">
    <property type="protein sequence ID" value="MCC2137893.1"/>
    <property type="molecule type" value="Genomic_DNA"/>
</dbReference>
<protein>
    <submittedName>
        <fullName evidence="2">IreB family regulatory phosphoprotein</fullName>
    </submittedName>
</protein>
<accession>A0AAE3APP2</accession>
<proteinExistence type="inferred from homology"/>
<dbReference type="PIRSF" id="PIRSF037258">
    <property type="entry name" value="DUF965_bac"/>
    <property type="match status" value="1"/>
</dbReference>
<dbReference type="Pfam" id="PF06135">
    <property type="entry name" value="IreB"/>
    <property type="match status" value="1"/>
</dbReference>
<dbReference type="InterPro" id="IPR009309">
    <property type="entry name" value="IreB"/>
</dbReference>
<dbReference type="Proteomes" id="UP001199424">
    <property type="component" value="Unassembled WGS sequence"/>
</dbReference>
<dbReference type="PANTHER" id="PTHR40067:SF1">
    <property type="entry name" value="UPF0297 PROTEIN YRZL"/>
    <property type="match status" value="1"/>
</dbReference>
<comment type="caution">
    <text evidence="2">The sequence shown here is derived from an EMBL/GenBank/DDBJ whole genome shotgun (WGS) entry which is preliminary data.</text>
</comment>
<reference evidence="2" key="1">
    <citation type="submission" date="2021-10" db="EMBL/GenBank/DDBJ databases">
        <title>Anaerobic single-cell dispensing facilitates the cultivation of human gut bacteria.</title>
        <authorList>
            <person name="Afrizal A."/>
        </authorList>
    </citation>
    <scope>NUCLEOTIDE SEQUENCE</scope>
    <source>
        <strain evidence="2">CLA-AA-H250</strain>
    </source>
</reference>
<dbReference type="AlphaFoldDB" id="A0AAE3APP2"/>
<evidence type="ECO:0000256" key="1">
    <source>
        <dbReference type="ARBA" id="ARBA00010888"/>
    </source>
</evidence>
<comment type="similarity">
    <text evidence="1">Belongs to the UPF0297 family.</text>
</comment>
<gene>
    <name evidence="2" type="ORF">LKD31_12910</name>
</gene>
<keyword evidence="3" id="KW-1185">Reference proteome</keyword>
<dbReference type="PANTHER" id="PTHR40067">
    <property type="entry name" value="UPF0297 PROTEIN YRZL"/>
    <property type="match status" value="1"/>
</dbReference>